<protein>
    <submittedName>
        <fullName evidence="7">Cytochrome c553</fullName>
    </submittedName>
</protein>
<evidence type="ECO:0000256" key="1">
    <source>
        <dbReference type="ARBA" id="ARBA00022617"/>
    </source>
</evidence>
<dbReference type="PROSITE" id="PS51257">
    <property type="entry name" value="PROKAR_LIPOPROTEIN"/>
    <property type="match status" value="1"/>
</dbReference>
<evidence type="ECO:0000313" key="7">
    <source>
        <dbReference type="EMBL" id="NYH93757.1"/>
    </source>
</evidence>
<dbReference type="Gene3D" id="1.10.760.10">
    <property type="entry name" value="Cytochrome c-like domain"/>
    <property type="match status" value="1"/>
</dbReference>
<dbReference type="PROSITE" id="PS51007">
    <property type="entry name" value="CYTC"/>
    <property type="match status" value="1"/>
</dbReference>
<organism evidence="7 8">
    <name type="scientific">Novosphingobium marinum</name>
    <dbReference type="NCBI Taxonomy" id="1514948"/>
    <lineage>
        <taxon>Bacteria</taxon>
        <taxon>Pseudomonadati</taxon>
        <taxon>Pseudomonadota</taxon>
        <taxon>Alphaproteobacteria</taxon>
        <taxon>Sphingomonadales</taxon>
        <taxon>Sphingomonadaceae</taxon>
        <taxon>Novosphingobium</taxon>
    </lineage>
</organism>
<dbReference type="PANTHER" id="PTHR35889:SF3">
    <property type="entry name" value="F-BOX DOMAIN-CONTAINING PROTEIN"/>
    <property type="match status" value="1"/>
</dbReference>
<comment type="caution">
    <text evidence="7">The sequence shown here is derived from an EMBL/GenBank/DDBJ whole genome shotgun (WGS) entry which is preliminary data.</text>
</comment>
<keyword evidence="1 4" id="KW-0349">Heme</keyword>
<dbReference type="Proteomes" id="UP000522081">
    <property type="component" value="Unassembled WGS sequence"/>
</dbReference>
<dbReference type="SUPFAM" id="SSF46626">
    <property type="entry name" value="Cytochrome c"/>
    <property type="match status" value="1"/>
</dbReference>
<evidence type="ECO:0000256" key="3">
    <source>
        <dbReference type="ARBA" id="ARBA00023004"/>
    </source>
</evidence>
<dbReference type="InterPro" id="IPR036909">
    <property type="entry name" value="Cyt_c-like_dom_sf"/>
</dbReference>
<dbReference type="GO" id="GO:0020037">
    <property type="term" value="F:heme binding"/>
    <property type="evidence" value="ECO:0007669"/>
    <property type="project" value="InterPro"/>
</dbReference>
<evidence type="ECO:0000259" key="6">
    <source>
        <dbReference type="PROSITE" id="PS51007"/>
    </source>
</evidence>
<feature type="domain" description="Cytochrome c" evidence="6">
    <location>
        <begin position="98"/>
        <end position="208"/>
    </location>
</feature>
<keyword evidence="2 4" id="KW-0479">Metal-binding</keyword>
<dbReference type="AlphaFoldDB" id="A0A7Z0BTZ1"/>
<keyword evidence="8" id="KW-1185">Reference proteome</keyword>
<dbReference type="InterPro" id="IPR009056">
    <property type="entry name" value="Cyt_c-like_dom"/>
</dbReference>
<feature type="compositionally biased region" description="Low complexity" evidence="5">
    <location>
        <begin position="43"/>
        <end position="68"/>
    </location>
</feature>
<feature type="compositionally biased region" description="Low complexity" evidence="5">
    <location>
        <begin position="76"/>
        <end position="88"/>
    </location>
</feature>
<dbReference type="GO" id="GO:0046872">
    <property type="term" value="F:metal ion binding"/>
    <property type="evidence" value="ECO:0007669"/>
    <property type="project" value="UniProtKB-KW"/>
</dbReference>
<reference evidence="7 8" key="1">
    <citation type="submission" date="2020-07" db="EMBL/GenBank/DDBJ databases">
        <title>Genomic Encyclopedia of Type Strains, Phase IV (KMG-IV): sequencing the most valuable type-strain genomes for metagenomic binning, comparative biology and taxonomic classification.</title>
        <authorList>
            <person name="Goeker M."/>
        </authorList>
    </citation>
    <scope>NUCLEOTIDE SEQUENCE [LARGE SCALE GENOMIC DNA]</scope>
    <source>
        <strain evidence="7 8">DSM 29043</strain>
    </source>
</reference>
<dbReference type="EMBL" id="JACBZF010000001">
    <property type="protein sequence ID" value="NYH93757.1"/>
    <property type="molecule type" value="Genomic_DNA"/>
</dbReference>
<dbReference type="GO" id="GO:0009055">
    <property type="term" value="F:electron transfer activity"/>
    <property type="evidence" value="ECO:0007669"/>
    <property type="project" value="InterPro"/>
</dbReference>
<dbReference type="PANTHER" id="PTHR35889">
    <property type="entry name" value="CYCLOINULO-OLIGOSACCHARIDE FRUCTANOTRANSFERASE-RELATED"/>
    <property type="match status" value="1"/>
</dbReference>
<name>A0A7Z0BTZ1_9SPHN</name>
<dbReference type="RefSeq" id="WP_179405732.1">
    <property type="nucleotide sequence ID" value="NZ_BMGF01000001.1"/>
</dbReference>
<evidence type="ECO:0000256" key="4">
    <source>
        <dbReference type="PROSITE-ProRule" id="PRU00433"/>
    </source>
</evidence>
<accession>A0A7Z0BTZ1</accession>
<feature type="region of interest" description="Disordered" evidence="5">
    <location>
        <begin position="21"/>
        <end position="96"/>
    </location>
</feature>
<evidence type="ECO:0000256" key="5">
    <source>
        <dbReference type="SAM" id="MobiDB-lite"/>
    </source>
</evidence>
<sequence length="210" mass="21166">MRILVTAGLALALVSCGQSESEIGEDALASTSDVASVEQEPGATASAPASEAAEAPSETPSSSAPTVAEKAEVAEKAASAAGKSAPAEPEAKMMQASATTSSGKSYYEENVAPIFASACATCHLTGTEAGNISLVPRKAVANLVNVASTEAPNLKRVVPGKPDASYLIMKLEGTHLQNGGSGLQMPFGVGPLSKDQIAKVRTWIAQGAKP</sequence>
<keyword evidence="3 4" id="KW-0408">Iron</keyword>
<evidence type="ECO:0000256" key="2">
    <source>
        <dbReference type="ARBA" id="ARBA00022723"/>
    </source>
</evidence>
<evidence type="ECO:0000313" key="8">
    <source>
        <dbReference type="Proteomes" id="UP000522081"/>
    </source>
</evidence>
<proteinExistence type="predicted"/>
<gene>
    <name evidence="7" type="ORF">FHS75_000062</name>
</gene>